<evidence type="ECO:0000313" key="1">
    <source>
        <dbReference type="EMBL" id="KAJ8132095.1"/>
    </source>
</evidence>
<dbReference type="Proteomes" id="UP001153332">
    <property type="component" value="Unassembled WGS sequence"/>
</dbReference>
<protein>
    <submittedName>
        <fullName evidence="1">Uncharacterized protein</fullName>
    </submittedName>
</protein>
<accession>A0ACC2JX66</accession>
<dbReference type="EMBL" id="JAPUUL010000182">
    <property type="protein sequence ID" value="KAJ8132095.1"/>
    <property type="molecule type" value="Genomic_DNA"/>
</dbReference>
<gene>
    <name evidence="1" type="ORF">O1611_g1528</name>
</gene>
<organism evidence="1 2">
    <name type="scientific">Lasiodiplodia mahajangana</name>
    <dbReference type="NCBI Taxonomy" id="1108764"/>
    <lineage>
        <taxon>Eukaryota</taxon>
        <taxon>Fungi</taxon>
        <taxon>Dikarya</taxon>
        <taxon>Ascomycota</taxon>
        <taxon>Pezizomycotina</taxon>
        <taxon>Dothideomycetes</taxon>
        <taxon>Dothideomycetes incertae sedis</taxon>
        <taxon>Botryosphaeriales</taxon>
        <taxon>Botryosphaeriaceae</taxon>
        <taxon>Lasiodiplodia</taxon>
    </lineage>
</organism>
<evidence type="ECO:0000313" key="2">
    <source>
        <dbReference type="Proteomes" id="UP001153332"/>
    </source>
</evidence>
<keyword evidence="2" id="KW-1185">Reference proteome</keyword>
<proteinExistence type="predicted"/>
<sequence>MSDLSSLPPTVRATEEDFVDRSEFWFRTPGDERANSFWEMDEPGKPYLYTASDIVKFTEANCLAAVAPENHELLQEFKKKIRADWDANSKSPKVLNDLAHLLSEYMVWIDRLFYFGILTGPTRKDGKLVSGKEKFRFAAEEGLTNGMSGEVLNGLFLKGRGELWVNLLLPSGPVHFADGLCVVVHESVHIYLHLLTRDRSASNYFKEVCQDNGHGVEFQQLLQFIFSQLFDWMPAMPILRELATDTLENFRVALSKPSFSEAEARAQIYDFVV</sequence>
<comment type="caution">
    <text evidence="1">The sequence shown here is derived from an EMBL/GenBank/DDBJ whole genome shotgun (WGS) entry which is preliminary data.</text>
</comment>
<name>A0ACC2JX66_9PEZI</name>
<reference evidence="1" key="1">
    <citation type="submission" date="2022-12" db="EMBL/GenBank/DDBJ databases">
        <title>Genome Sequence of Lasiodiplodia mahajangana.</title>
        <authorList>
            <person name="Buettner E."/>
        </authorList>
    </citation>
    <scope>NUCLEOTIDE SEQUENCE</scope>
    <source>
        <strain evidence="1">VT137</strain>
    </source>
</reference>